<dbReference type="Pfam" id="PF03466">
    <property type="entry name" value="LysR_substrate"/>
    <property type="match status" value="1"/>
</dbReference>
<dbReference type="PROSITE" id="PS50931">
    <property type="entry name" value="HTH_LYSR"/>
    <property type="match status" value="1"/>
</dbReference>
<protein>
    <submittedName>
        <fullName evidence="7">LysR family transcriptional regulator</fullName>
    </submittedName>
</protein>
<feature type="region of interest" description="Disordered" evidence="5">
    <location>
        <begin position="291"/>
        <end position="311"/>
    </location>
</feature>
<keyword evidence="4" id="KW-0804">Transcription</keyword>
<proteinExistence type="inferred from homology"/>
<dbReference type="OrthoDB" id="9815174at2"/>
<dbReference type="Proteomes" id="UP000309450">
    <property type="component" value="Unassembled WGS sequence"/>
</dbReference>
<dbReference type="EMBL" id="SSND01000004">
    <property type="protein sequence ID" value="THD82232.1"/>
    <property type="molecule type" value="Genomic_DNA"/>
</dbReference>
<dbReference type="FunFam" id="1.10.10.10:FF:000001">
    <property type="entry name" value="LysR family transcriptional regulator"/>
    <property type="match status" value="1"/>
</dbReference>
<evidence type="ECO:0000259" key="6">
    <source>
        <dbReference type="PROSITE" id="PS50931"/>
    </source>
</evidence>
<evidence type="ECO:0000256" key="5">
    <source>
        <dbReference type="SAM" id="MobiDB-lite"/>
    </source>
</evidence>
<dbReference type="InterPro" id="IPR036388">
    <property type="entry name" value="WH-like_DNA-bd_sf"/>
</dbReference>
<dbReference type="InterPro" id="IPR000847">
    <property type="entry name" value="LysR_HTH_N"/>
</dbReference>
<sequence length="311" mass="34031">MDIALIRTFLQVAATGSFGGAADRLFVTQSAVSLRIQRLEDQLGRSLFTRSKTGAELTAAGRAFEPHALRLIQTWERARQQVAIPEGFTGALTLGAQYSLWPRLGFRLIDGLQRDMPHLSIRAELGMPDRLTGLLAEGSVQLALMYTPTLRPGLRVEPLLEEDLVMVASWPEPDLSQIAGRYAFVDWGPEFVTWHTARLPALTNPGLTLALGALSAEFISRREFAAYIPARSALRYVEAGLLHLVEDAPDFPYPAYSVWREDLPSDIADAAQLVLSQVVAAIDEDVHDLVEGEEEGGGEGGEEDRQVPAEG</sequence>
<dbReference type="RefSeq" id="WP_136395340.1">
    <property type="nucleotide sequence ID" value="NZ_SSND01000004.1"/>
</dbReference>
<feature type="domain" description="HTH lysR-type" evidence="6">
    <location>
        <begin position="1"/>
        <end position="58"/>
    </location>
</feature>
<dbReference type="GO" id="GO:0000976">
    <property type="term" value="F:transcription cis-regulatory region binding"/>
    <property type="evidence" value="ECO:0007669"/>
    <property type="project" value="TreeGrafter"/>
</dbReference>
<dbReference type="GO" id="GO:0003700">
    <property type="term" value="F:DNA-binding transcription factor activity"/>
    <property type="evidence" value="ECO:0007669"/>
    <property type="project" value="InterPro"/>
</dbReference>
<keyword evidence="8" id="KW-1185">Reference proteome</keyword>
<comment type="similarity">
    <text evidence="1">Belongs to the LysR transcriptional regulatory family.</text>
</comment>
<dbReference type="AlphaFoldDB" id="A0A4S3MJW0"/>
<dbReference type="PANTHER" id="PTHR30126:SF21">
    <property type="entry name" value="TRANSCRIPTIONAL REGULATOR-RELATED"/>
    <property type="match status" value="1"/>
</dbReference>
<gene>
    <name evidence="7" type="ORF">E7811_14245</name>
</gene>
<dbReference type="SUPFAM" id="SSF53850">
    <property type="entry name" value="Periplasmic binding protein-like II"/>
    <property type="match status" value="1"/>
</dbReference>
<dbReference type="PRINTS" id="PR00039">
    <property type="entry name" value="HTHLYSR"/>
</dbReference>
<evidence type="ECO:0000256" key="3">
    <source>
        <dbReference type="ARBA" id="ARBA00023125"/>
    </source>
</evidence>
<feature type="compositionally biased region" description="Acidic residues" evidence="5">
    <location>
        <begin position="291"/>
        <end position="302"/>
    </location>
</feature>
<evidence type="ECO:0000256" key="2">
    <source>
        <dbReference type="ARBA" id="ARBA00023015"/>
    </source>
</evidence>
<organism evidence="7 8">
    <name type="scientific">Aliigemmobacter aestuarii</name>
    <dbReference type="NCBI Taxonomy" id="1445661"/>
    <lineage>
        <taxon>Bacteria</taxon>
        <taxon>Pseudomonadati</taxon>
        <taxon>Pseudomonadota</taxon>
        <taxon>Alphaproteobacteria</taxon>
        <taxon>Rhodobacterales</taxon>
        <taxon>Paracoccaceae</taxon>
        <taxon>Aliigemmobacter</taxon>
    </lineage>
</organism>
<keyword evidence="2" id="KW-0805">Transcription regulation</keyword>
<accession>A0A4S3MJW0</accession>
<reference evidence="7 8" key="1">
    <citation type="submission" date="2019-04" db="EMBL/GenBank/DDBJ databases">
        <title>Draft genome sequence of Gemmobacter aestuarii sp. nov.</title>
        <authorList>
            <person name="Hameed A."/>
            <person name="Lin S.-Y."/>
            <person name="Shahina M."/>
            <person name="Lai W.-A."/>
            <person name="Young C.-C."/>
        </authorList>
    </citation>
    <scope>NUCLEOTIDE SEQUENCE [LARGE SCALE GENOMIC DNA]</scope>
    <source>
        <strain evidence="7 8">CC-PW-75</strain>
    </source>
</reference>
<evidence type="ECO:0000256" key="4">
    <source>
        <dbReference type="ARBA" id="ARBA00023163"/>
    </source>
</evidence>
<evidence type="ECO:0000313" key="7">
    <source>
        <dbReference type="EMBL" id="THD82232.1"/>
    </source>
</evidence>
<evidence type="ECO:0000256" key="1">
    <source>
        <dbReference type="ARBA" id="ARBA00009437"/>
    </source>
</evidence>
<dbReference type="Pfam" id="PF00126">
    <property type="entry name" value="HTH_1"/>
    <property type="match status" value="1"/>
</dbReference>
<dbReference type="PANTHER" id="PTHR30126">
    <property type="entry name" value="HTH-TYPE TRANSCRIPTIONAL REGULATOR"/>
    <property type="match status" value="1"/>
</dbReference>
<dbReference type="Gene3D" id="3.40.190.10">
    <property type="entry name" value="Periplasmic binding protein-like II"/>
    <property type="match status" value="1"/>
</dbReference>
<evidence type="ECO:0000313" key="8">
    <source>
        <dbReference type="Proteomes" id="UP000309450"/>
    </source>
</evidence>
<keyword evidence="3" id="KW-0238">DNA-binding</keyword>
<dbReference type="Gene3D" id="1.10.10.10">
    <property type="entry name" value="Winged helix-like DNA-binding domain superfamily/Winged helix DNA-binding domain"/>
    <property type="match status" value="1"/>
</dbReference>
<dbReference type="InterPro" id="IPR005119">
    <property type="entry name" value="LysR_subst-bd"/>
</dbReference>
<dbReference type="SUPFAM" id="SSF46785">
    <property type="entry name" value="Winged helix' DNA-binding domain"/>
    <property type="match status" value="1"/>
</dbReference>
<dbReference type="InterPro" id="IPR036390">
    <property type="entry name" value="WH_DNA-bd_sf"/>
</dbReference>
<comment type="caution">
    <text evidence="7">The sequence shown here is derived from an EMBL/GenBank/DDBJ whole genome shotgun (WGS) entry which is preliminary data.</text>
</comment>
<name>A0A4S3MJW0_9RHOB</name>